<sequence length="118" mass="13016">MSGEEGVAFSAGRKIFCHYYCVDEDARFFLAKKKLHRESTNVDAACAEGVAIAFQSSPCLWKKKLHCWRTRSYITGLWCGGWTEGVAVVVELREKPVFVLQLPVAGTIGFSGADSPLL</sequence>
<protein>
    <submittedName>
        <fullName evidence="1">Uncharacterized protein</fullName>
    </submittedName>
</protein>
<evidence type="ECO:0000313" key="1">
    <source>
        <dbReference type="EMBL" id="KAH8520907.1"/>
    </source>
</evidence>
<organism evidence="1 2">
    <name type="scientific">Populus deltoides</name>
    <name type="common">Eastern poplar</name>
    <name type="synonym">Eastern cottonwood</name>
    <dbReference type="NCBI Taxonomy" id="3696"/>
    <lineage>
        <taxon>Eukaryota</taxon>
        <taxon>Viridiplantae</taxon>
        <taxon>Streptophyta</taxon>
        <taxon>Embryophyta</taxon>
        <taxon>Tracheophyta</taxon>
        <taxon>Spermatophyta</taxon>
        <taxon>Magnoliopsida</taxon>
        <taxon>eudicotyledons</taxon>
        <taxon>Gunneridae</taxon>
        <taxon>Pentapetalae</taxon>
        <taxon>rosids</taxon>
        <taxon>fabids</taxon>
        <taxon>Malpighiales</taxon>
        <taxon>Salicaceae</taxon>
        <taxon>Saliceae</taxon>
        <taxon>Populus</taxon>
    </lineage>
</organism>
<reference evidence="1" key="1">
    <citation type="journal article" date="2021" name="J. Hered.">
        <title>Genome Assembly of Salicaceae Populus deltoides (Eastern Cottonwood) I-69 Based on Nanopore Sequencing and Hi-C Technologies.</title>
        <authorList>
            <person name="Bai S."/>
            <person name="Wu H."/>
            <person name="Zhang J."/>
            <person name="Pan Z."/>
            <person name="Zhao W."/>
            <person name="Li Z."/>
            <person name="Tong C."/>
        </authorList>
    </citation>
    <scope>NUCLEOTIDE SEQUENCE</scope>
    <source>
        <tissue evidence="1">Leaf</tissue>
    </source>
</reference>
<dbReference type="EMBL" id="JACEGQ020000001">
    <property type="protein sequence ID" value="KAH8520907.1"/>
    <property type="molecule type" value="Genomic_DNA"/>
</dbReference>
<evidence type="ECO:0000313" key="2">
    <source>
        <dbReference type="Proteomes" id="UP000807159"/>
    </source>
</evidence>
<dbReference type="AlphaFoldDB" id="A0A8T2ZTY4"/>
<keyword evidence="2" id="KW-1185">Reference proteome</keyword>
<proteinExistence type="predicted"/>
<accession>A0A8T2ZTY4</accession>
<gene>
    <name evidence="1" type="ORF">H0E87_002094</name>
</gene>
<dbReference type="Proteomes" id="UP000807159">
    <property type="component" value="Chromosome 1"/>
</dbReference>
<name>A0A8T2ZTY4_POPDE</name>
<comment type="caution">
    <text evidence="1">The sequence shown here is derived from an EMBL/GenBank/DDBJ whole genome shotgun (WGS) entry which is preliminary data.</text>
</comment>